<keyword evidence="1" id="KW-0547">Nucleotide-binding</keyword>
<dbReference type="CDD" id="cd01860">
    <property type="entry name" value="Rab5_related"/>
    <property type="match status" value="1"/>
</dbReference>
<dbReference type="InterPro" id="IPR005225">
    <property type="entry name" value="Small_GTP-bd"/>
</dbReference>
<keyword evidence="4" id="KW-1185">Reference proteome</keyword>
<dbReference type="Pfam" id="PF00071">
    <property type="entry name" value="Ras"/>
    <property type="match status" value="1"/>
</dbReference>
<dbReference type="PRINTS" id="PR00449">
    <property type="entry name" value="RASTRNSFRMNG"/>
</dbReference>
<dbReference type="InterPro" id="IPR001806">
    <property type="entry name" value="Small_GTPase"/>
</dbReference>
<dbReference type="STRING" id="4829.A0A168SB39"/>
<feature type="compositionally biased region" description="Polar residues" evidence="2">
    <location>
        <begin position="207"/>
        <end position="221"/>
    </location>
</feature>
<evidence type="ECO:0000256" key="1">
    <source>
        <dbReference type="ARBA" id="ARBA00022741"/>
    </source>
</evidence>
<dbReference type="InParanoid" id="A0A168SB39"/>
<dbReference type="OMA" id="GGPNKTC"/>
<dbReference type="Gene3D" id="3.40.50.300">
    <property type="entry name" value="P-loop containing nucleotide triphosphate hydrolases"/>
    <property type="match status" value="1"/>
</dbReference>
<name>A0A168SB39_ABSGL</name>
<dbReference type="EMBL" id="LT554888">
    <property type="protein sequence ID" value="SAM08178.1"/>
    <property type="molecule type" value="Genomic_DNA"/>
</dbReference>
<dbReference type="SMART" id="SM00174">
    <property type="entry name" value="RHO"/>
    <property type="match status" value="1"/>
</dbReference>
<protein>
    <submittedName>
        <fullName evidence="3">Uncharacterized protein</fullName>
    </submittedName>
</protein>
<evidence type="ECO:0000256" key="2">
    <source>
        <dbReference type="SAM" id="MobiDB-lite"/>
    </source>
</evidence>
<accession>A0A168SB39</accession>
<reference evidence="3" key="1">
    <citation type="submission" date="2016-04" db="EMBL/GenBank/DDBJ databases">
        <authorList>
            <person name="Evans L.H."/>
            <person name="Alamgir A."/>
            <person name="Owens N."/>
            <person name="Weber N.D."/>
            <person name="Virtaneva K."/>
            <person name="Barbian K."/>
            <person name="Babar A."/>
            <person name="Rosenke K."/>
        </authorList>
    </citation>
    <scope>NUCLEOTIDE SEQUENCE [LARGE SCALE GENOMIC DNA]</scope>
    <source>
        <strain evidence="3">CBS 101.48</strain>
    </source>
</reference>
<dbReference type="FunFam" id="3.40.50.300:FF:000823">
    <property type="entry name" value="Small GTPase RAB, putative"/>
    <property type="match status" value="1"/>
</dbReference>
<gene>
    <name evidence="3" type="primary">ABSGL_13840.1 scaffold 14339</name>
</gene>
<sequence length="221" mass="24055">MAEASSTVTTSGLPNNGKATNVKLVLLGESAVGKSSLVLRFVNREYAENREPTIGAAFLTQKCHLNDRTIKFEIWDTAGQERFHSLAPMYYRCAQAAVVVYDITKSATLDKAKSWVKELQRQANQDIVIALVGNKLDLADEEESERQVQTEEAKAYAEEADLLFFETSAKSAHNVDAVFAAIAEKIPLEYIMSNRNGGGRSGGSSRVELSQPAQTSGSCAC</sequence>
<dbReference type="OrthoDB" id="63533at2759"/>
<dbReference type="SMART" id="SM00176">
    <property type="entry name" value="RAN"/>
    <property type="match status" value="1"/>
</dbReference>
<dbReference type="PANTHER" id="PTHR47978">
    <property type="match status" value="1"/>
</dbReference>
<dbReference type="Proteomes" id="UP000078561">
    <property type="component" value="Unassembled WGS sequence"/>
</dbReference>
<dbReference type="SMART" id="SM00175">
    <property type="entry name" value="RAB"/>
    <property type="match status" value="1"/>
</dbReference>
<dbReference type="SUPFAM" id="SSF52540">
    <property type="entry name" value="P-loop containing nucleoside triphosphate hydrolases"/>
    <property type="match status" value="1"/>
</dbReference>
<dbReference type="InterPro" id="IPR027417">
    <property type="entry name" value="P-loop_NTPase"/>
</dbReference>
<dbReference type="SMART" id="SM00173">
    <property type="entry name" value="RAS"/>
    <property type="match status" value="1"/>
</dbReference>
<feature type="region of interest" description="Disordered" evidence="2">
    <location>
        <begin position="197"/>
        <end position="221"/>
    </location>
</feature>
<dbReference type="PROSITE" id="PS51419">
    <property type="entry name" value="RAB"/>
    <property type="match status" value="1"/>
</dbReference>
<proteinExistence type="predicted"/>
<evidence type="ECO:0000313" key="3">
    <source>
        <dbReference type="EMBL" id="SAM08178.1"/>
    </source>
</evidence>
<organism evidence="3">
    <name type="scientific">Absidia glauca</name>
    <name type="common">Pin mould</name>
    <dbReference type="NCBI Taxonomy" id="4829"/>
    <lineage>
        <taxon>Eukaryota</taxon>
        <taxon>Fungi</taxon>
        <taxon>Fungi incertae sedis</taxon>
        <taxon>Mucoromycota</taxon>
        <taxon>Mucoromycotina</taxon>
        <taxon>Mucoromycetes</taxon>
        <taxon>Mucorales</taxon>
        <taxon>Cunninghamellaceae</taxon>
        <taxon>Absidia</taxon>
    </lineage>
</organism>
<dbReference type="GO" id="GO:0005525">
    <property type="term" value="F:GTP binding"/>
    <property type="evidence" value="ECO:0007669"/>
    <property type="project" value="InterPro"/>
</dbReference>
<dbReference type="GO" id="GO:0003924">
    <property type="term" value="F:GTPase activity"/>
    <property type="evidence" value="ECO:0007669"/>
    <property type="project" value="InterPro"/>
</dbReference>
<dbReference type="AlphaFoldDB" id="A0A168SB39"/>
<evidence type="ECO:0000313" key="4">
    <source>
        <dbReference type="Proteomes" id="UP000078561"/>
    </source>
</evidence>
<dbReference type="PROSITE" id="PS51421">
    <property type="entry name" value="RAS"/>
    <property type="match status" value="1"/>
</dbReference>
<dbReference type="NCBIfam" id="TIGR00231">
    <property type="entry name" value="small_GTP"/>
    <property type="match status" value="1"/>
</dbReference>
<dbReference type="PROSITE" id="PS51420">
    <property type="entry name" value="RHO"/>
    <property type="match status" value="1"/>
</dbReference>